<keyword evidence="4" id="KW-1185">Reference proteome</keyword>
<dbReference type="GO" id="GO:0080120">
    <property type="term" value="P:CAAX-box protein maturation"/>
    <property type="evidence" value="ECO:0007669"/>
    <property type="project" value="UniProtKB-ARBA"/>
</dbReference>
<proteinExistence type="predicted"/>
<keyword evidence="1" id="KW-1133">Transmembrane helix</keyword>
<dbReference type="AlphaFoldDB" id="A0A4Z0YC49"/>
<feature type="transmembrane region" description="Helical" evidence="1">
    <location>
        <begin position="122"/>
        <end position="144"/>
    </location>
</feature>
<dbReference type="RefSeq" id="WP_135658652.1">
    <property type="nucleotide sequence ID" value="NZ_SRMQ01000003.1"/>
</dbReference>
<gene>
    <name evidence="3" type="ORF">CAGA_11210</name>
</gene>
<name>A0A4Z0YC49_9FIRM</name>
<dbReference type="Proteomes" id="UP000297714">
    <property type="component" value="Unassembled WGS sequence"/>
</dbReference>
<dbReference type="Pfam" id="PF02517">
    <property type="entry name" value="Rce1-like"/>
    <property type="match status" value="1"/>
</dbReference>
<feature type="transmembrane region" description="Helical" evidence="1">
    <location>
        <begin position="205"/>
        <end position="231"/>
    </location>
</feature>
<keyword evidence="3" id="KW-0378">Hydrolase</keyword>
<dbReference type="InterPro" id="IPR003675">
    <property type="entry name" value="Rce1/LyrA-like_dom"/>
</dbReference>
<feature type="transmembrane region" description="Helical" evidence="1">
    <location>
        <begin position="237"/>
        <end position="258"/>
    </location>
</feature>
<evidence type="ECO:0000313" key="4">
    <source>
        <dbReference type="Proteomes" id="UP000297714"/>
    </source>
</evidence>
<dbReference type="PANTHER" id="PTHR36435">
    <property type="entry name" value="SLR1288 PROTEIN"/>
    <property type="match status" value="1"/>
</dbReference>
<sequence>MIGSPYGPYNPYFDPSLYMMAQDEKRQLKRTSNALCWMLIASTVFLYAISIVGRVYLNAVGYTADYTNPDFHGFTPVLYYLLNGVTYSAGLAIPAFLYLSIFRIPPAEVLPFQKNGFLKTGACVLFGVAVCMLANIPASIISNIENMFGFDTDLSMPLTDDPAVLVLFFITIAVAPPIVEELIFRGIVLQSLRKFGDGFAIVGSALLFGLFHGNLVQIVFAFIAGLVMALVDVRTDSLLPSILIHFCNNAISFVLTVVQRLYGETTMGYVNNVVFGAAVLLGIGSLVYLWAKDRNFFQGGAVNPVFRTPEKIKTLFLNFGGIVLLIYAFLSSVYTLTQ</sequence>
<feature type="transmembrane region" description="Helical" evidence="1">
    <location>
        <begin position="34"/>
        <end position="57"/>
    </location>
</feature>
<reference evidence="3 4" key="1">
    <citation type="submission" date="2019-04" db="EMBL/GenBank/DDBJ databases">
        <authorList>
            <person name="Poehlein A."/>
            <person name="Bengelsdorf F.R."/>
            <person name="Duerre P."/>
            <person name="Daniel R."/>
        </authorList>
    </citation>
    <scope>NUCLEOTIDE SEQUENCE [LARGE SCALE GENOMIC DNA]</scope>
    <source>
        <strain evidence="3 4">BS-1</strain>
    </source>
</reference>
<feature type="transmembrane region" description="Helical" evidence="1">
    <location>
        <begin position="77"/>
        <end position="101"/>
    </location>
</feature>
<dbReference type="InterPro" id="IPR052710">
    <property type="entry name" value="CAAX_protease"/>
</dbReference>
<accession>A0A4Z0YC49</accession>
<dbReference type="OrthoDB" id="3429192at2"/>
<feature type="transmembrane region" description="Helical" evidence="1">
    <location>
        <begin position="164"/>
        <end position="184"/>
    </location>
</feature>
<feature type="domain" description="CAAX prenyl protease 2/Lysostaphin resistance protein A-like" evidence="2">
    <location>
        <begin position="164"/>
        <end position="251"/>
    </location>
</feature>
<comment type="caution">
    <text evidence="3">The sequence shown here is derived from an EMBL/GenBank/DDBJ whole genome shotgun (WGS) entry which is preliminary data.</text>
</comment>
<evidence type="ECO:0000256" key="1">
    <source>
        <dbReference type="SAM" id="Phobius"/>
    </source>
</evidence>
<organism evidence="3 4">
    <name type="scientific">Caproiciproducens galactitolivorans</name>
    <dbReference type="NCBI Taxonomy" id="642589"/>
    <lineage>
        <taxon>Bacteria</taxon>
        <taxon>Bacillati</taxon>
        <taxon>Bacillota</taxon>
        <taxon>Clostridia</taxon>
        <taxon>Eubacteriales</taxon>
        <taxon>Acutalibacteraceae</taxon>
        <taxon>Caproiciproducens</taxon>
    </lineage>
</organism>
<dbReference type="GO" id="GO:0006508">
    <property type="term" value="P:proteolysis"/>
    <property type="evidence" value="ECO:0007669"/>
    <property type="project" value="UniProtKB-KW"/>
</dbReference>
<dbReference type="GO" id="GO:0004175">
    <property type="term" value="F:endopeptidase activity"/>
    <property type="evidence" value="ECO:0007669"/>
    <property type="project" value="UniProtKB-ARBA"/>
</dbReference>
<dbReference type="PANTHER" id="PTHR36435:SF1">
    <property type="entry name" value="CAAX AMINO TERMINAL PROTEASE FAMILY PROTEIN"/>
    <property type="match status" value="1"/>
</dbReference>
<protein>
    <submittedName>
        <fullName evidence="3">CAAX amino terminal protease self-immunity</fullName>
    </submittedName>
</protein>
<keyword evidence="1" id="KW-0812">Transmembrane</keyword>
<dbReference type="EMBL" id="SRMQ01000003">
    <property type="protein sequence ID" value="TGJ77045.1"/>
    <property type="molecule type" value="Genomic_DNA"/>
</dbReference>
<keyword evidence="3" id="KW-0645">Protease</keyword>
<keyword evidence="1" id="KW-0472">Membrane</keyword>
<evidence type="ECO:0000259" key="2">
    <source>
        <dbReference type="Pfam" id="PF02517"/>
    </source>
</evidence>
<evidence type="ECO:0000313" key="3">
    <source>
        <dbReference type="EMBL" id="TGJ77045.1"/>
    </source>
</evidence>
<feature type="transmembrane region" description="Helical" evidence="1">
    <location>
        <begin position="270"/>
        <end position="291"/>
    </location>
</feature>
<feature type="transmembrane region" description="Helical" evidence="1">
    <location>
        <begin position="315"/>
        <end position="336"/>
    </location>
</feature>